<evidence type="ECO:0000313" key="2">
    <source>
        <dbReference type="Proteomes" id="UP001341840"/>
    </source>
</evidence>
<dbReference type="Proteomes" id="UP001341840">
    <property type="component" value="Unassembled WGS sequence"/>
</dbReference>
<name>A0ABU6RK32_9FABA</name>
<dbReference type="EMBL" id="JASCZI010030647">
    <property type="protein sequence ID" value="MED6124088.1"/>
    <property type="molecule type" value="Genomic_DNA"/>
</dbReference>
<organism evidence="1 2">
    <name type="scientific">Stylosanthes scabra</name>
    <dbReference type="NCBI Taxonomy" id="79078"/>
    <lineage>
        <taxon>Eukaryota</taxon>
        <taxon>Viridiplantae</taxon>
        <taxon>Streptophyta</taxon>
        <taxon>Embryophyta</taxon>
        <taxon>Tracheophyta</taxon>
        <taxon>Spermatophyta</taxon>
        <taxon>Magnoliopsida</taxon>
        <taxon>eudicotyledons</taxon>
        <taxon>Gunneridae</taxon>
        <taxon>Pentapetalae</taxon>
        <taxon>rosids</taxon>
        <taxon>fabids</taxon>
        <taxon>Fabales</taxon>
        <taxon>Fabaceae</taxon>
        <taxon>Papilionoideae</taxon>
        <taxon>50 kb inversion clade</taxon>
        <taxon>dalbergioids sensu lato</taxon>
        <taxon>Dalbergieae</taxon>
        <taxon>Pterocarpus clade</taxon>
        <taxon>Stylosanthes</taxon>
    </lineage>
</organism>
<evidence type="ECO:0000313" key="1">
    <source>
        <dbReference type="EMBL" id="MED6124088.1"/>
    </source>
</evidence>
<comment type="caution">
    <text evidence="1">The sequence shown here is derived from an EMBL/GenBank/DDBJ whole genome shotgun (WGS) entry which is preliminary data.</text>
</comment>
<reference evidence="1 2" key="1">
    <citation type="journal article" date="2023" name="Plants (Basel)">
        <title>Bridging the Gap: Combining Genomics and Transcriptomics Approaches to Understand Stylosanthes scabra, an Orphan Legume from the Brazilian Caatinga.</title>
        <authorList>
            <person name="Ferreira-Neto J.R.C."/>
            <person name="da Silva M.D."/>
            <person name="Binneck E."/>
            <person name="de Melo N.F."/>
            <person name="da Silva R.H."/>
            <person name="de Melo A.L.T.M."/>
            <person name="Pandolfi V."/>
            <person name="Bustamante F.O."/>
            <person name="Brasileiro-Vidal A.C."/>
            <person name="Benko-Iseppon A.M."/>
        </authorList>
    </citation>
    <scope>NUCLEOTIDE SEQUENCE [LARGE SCALE GENOMIC DNA]</scope>
    <source>
        <tissue evidence="1">Leaves</tissue>
    </source>
</reference>
<accession>A0ABU6RK32</accession>
<proteinExistence type="predicted"/>
<gene>
    <name evidence="1" type="ORF">PIB30_055798</name>
</gene>
<protein>
    <submittedName>
        <fullName evidence="1">Uncharacterized protein</fullName>
    </submittedName>
</protein>
<sequence>MSSTYSFTNDAVLKIESKGNWISLKKKKTGHVDIYHPGVGMKPRLDSSQTRPKRASNVNLPSFLSFICQTWSGRGHAYVTPQEVSQAHPQAPRLTFGSRPNVAWAWTS</sequence>
<keyword evidence="2" id="KW-1185">Reference proteome</keyword>